<name>A0A0G2JAJ3_9EURO</name>
<dbReference type="Proteomes" id="UP000034164">
    <property type="component" value="Unassembled WGS sequence"/>
</dbReference>
<dbReference type="AlphaFoldDB" id="A0A0G2JAJ3"/>
<dbReference type="OrthoDB" id="4156987at2759"/>
<comment type="caution">
    <text evidence="2">The sequence shown here is derived from an EMBL/GenBank/DDBJ whole genome shotgun (WGS) entry which is preliminary data.</text>
</comment>
<gene>
    <name evidence="2" type="ORF">EMCG_01216</name>
</gene>
<dbReference type="SUPFAM" id="SSF56112">
    <property type="entry name" value="Protein kinase-like (PK-like)"/>
    <property type="match status" value="1"/>
</dbReference>
<dbReference type="VEuPathDB" id="FungiDB:EMCG_01216"/>
<dbReference type="GO" id="GO:0004672">
    <property type="term" value="F:protein kinase activity"/>
    <property type="evidence" value="ECO:0007669"/>
    <property type="project" value="InterPro"/>
</dbReference>
<organism evidence="2 3">
    <name type="scientific">[Emmonsia] crescens</name>
    <dbReference type="NCBI Taxonomy" id="73230"/>
    <lineage>
        <taxon>Eukaryota</taxon>
        <taxon>Fungi</taxon>
        <taxon>Dikarya</taxon>
        <taxon>Ascomycota</taxon>
        <taxon>Pezizomycotina</taxon>
        <taxon>Eurotiomycetes</taxon>
        <taxon>Eurotiomycetidae</taxon>
        <taxon>Onygenales</taxon>
        <taxon>Ajellomycetaceae</taxon>
        <taxon>Emergomyces</taxon>
    </lineage>
</organism>
<sequence length="112" mass="13088">MAYINDMSIEALADEANIYRRLGQHVGIIQDFGIAEHTIELAFANQGDLWKYMERNPRPTDKVVVEWIQCLADVFTYIHSHRVVVNDIDLQNILIHNNHLKLSDLNNHSYYH</sequence>
<evidence type="ECO:0000259" key="1">
    <source>
        <dbReference type="PROSITE" id="PS50011"/>
    </source>
</evidence>
<dbReference type="GO" id="GO:0005524">
    <property type="term" value="F:ATP binding"/>
    <property type="evidence" value="ECO:0007669"/>
    <property type="project" value="InterPro"/>
</dbReference>
<dbReference type="EMBL" id="LCZI01000569">
    <property type="protein sequence ID" value="KKZ65831.1"/>
    <property type="molecule type" value="Genomic_DNA"/>
</dbReference>
<dbReference type="Pfam" id="PF00069">
    <property type="entry name" value="Pkinase"/>
    <property type="match status" value="1"/>
</dbReference>
<feature type="domain" description="Protein kinase" evidence="1">
    <location>
        <begin position="1"/>
        <end position="112"/>
    </location>
</feature>
<proteinExistence type="predicted"/>
<protein>
    <recommendedName>
        <fullName evidence="1">Protein kinase domain-containing protein</fullName>
    </recommendedName>
</protein>
<dbReference type="InterPro" id="IPR000719">
    <property type="entry name" value="Prot_kinase_dom"/>
</dbReference>
<evidence type="ECO:0000313" key="2">
    <source>
        <dbReference type="EMBL" id="KKZ65831.1"/>
    </source>
</evidence>
<dbReference type="InterPro" id="IPR011009">
    <property type="entry name" value="Kinase-like_dom_sf"/>
</dbReference>
<dbReference type="Gene3D" id="1.10.510.10">
    <property type="entry name" value="Transferase(Phosphotransferase) domain 1"/>
    <property type="match status" value="1"/>
</dbReference>
<dbReference type="PROSITE" id="PS50011">
    <property type="entry name" value="PROTEIN_KINASE_DOM"/>
    <property type="match status" value="1"/>
</dbReference>
<evidence type="ECO:0000313" key="3">
    <source>
        <dbReference type="Proteomes" id="UP000034164"/>
    </source>
</evidence>
<accession>A0A0G2JAJ3</accession>
<reference evidence="3" key="1">
    <citation type="journal article" date="2015" name="PLoS Genet.">
        <title>The dynamic genome and transcriptome of the human fungal pathogen Blastomyces and close relative Emmonsia.</title>
        <authorList>
            <person name="Munoz J.F."/>
            <person name="Gauthier G.M."/>
            <person name="Desjardins C.A."/>
            <person name="Gallo J.E."/>
            <person name="Holder J."/>
            <person name="Sullivan T.D."/>
            <person name="Marty A.J."/>
            <person name="Carmen J.C."/>
            <person name="Chen Z."/>
            <person name="Ding L."/>
            <person name="Gujja S."/>
            <person name="Magrini V."/>
            <person name="Misas E."/>
            <person name="Mitreva M."/>
            <person name="Priest M."/>
            <person name="Saif S."/>
            <person name="Whiston E.A."/>
            <person name="Young S."/>
            <person name="Zeng Q."/>
            <person name="Goldman W.E."/>
            <person name="Mardis E.R."/>
            <person name="Taylor J.W."/>
            <person name="McEwen J.G."/>
            <person name="Clay O.K."/>
            <person name="Klein B.S."/>
            <person name="Cuomo C.A."/>
        </authorList>
    </citation>
    <scope>NUCLEOTIDE SEQUENCE [LARGE SCALE GENOMIC DNA]</scope>
    <source>
        <strain evidence="3">UAMH 3008</strain>
    </source>
</reference>